<organism evidence="3 4">
    <name type="scientific">Adineta ricciae</name>
    <name type="common">Rotifer</name>
    <dbReference type="NCBI Taxonomy" id="249248"/>
    <lineage>
        <taxon>Eukaryota</taxon>
        <taxon>Metazoa</taxon>
        <taxon>Spiralia</taxon>
        <taxon>Gnathifera</taxon>
        <taxon>Rotifera</taxon>
        <taxon>Eurotatoria</taxon>
        <taxon>Bdelloidea</taxon>
        <taxon>Adinetida</taxon>
        <taxon>Adinetidae</taxon>
        <taxon>Adineta</taxon>
    </lineage>
</organism>
<dbReference type="Proteomes" id="UP000663852">
    <property type="component" value="Unassembled WGS sequence"/>
</dbReference>
<evidence type="ECO:0000313" key="4">
    <source>
        <dbReference type="Proteomes" id="UP000663828"/>
    </source>
</evidence>
<dbReference type="Proteomes" id="UP000663828">
    <property type="component" value="Unassembled WGS sequence"/>
</dbReference>
<name>A0A816B754_ADIRI</name>
<gene>
    <name evidence="2" type="ORF">EDS130_LOCUS19372</name>
    <name evidence="3" type="ORF">XAT740_LOCUS48183</name>
</gene>
<keyword evidence="1" id="KW-0472">Membrane</keyword>
<feature type="transmembrane region" description="Helical" evidence="1">
    <location>
        <begin position="86"/>
        <end position="108"/>
    </location>
</feature>
<keyword evidence="4" id="KW-1185">Reference proteome</keyword>
<dbReference type="AlphaFoldDB" id="A0A816B754"/>
<dbReference type="EMBL" id="CAJNOJ010000093">
    <property type="protein sequence ID" value="CAF1088972.1"/>
    <property type="molecule type" value="Genomic_DNA"/>
</dbReference>
<comment type="caution">
    <text evidence="3">The sequence shown here is derived from an EMBL/GenBank/DDBJ whole genome shotgun (WGS) entry which is preliminary data.</text>
</comment>
<sequence>MKALQWNIPILYRLGLFILQCALLIIISHIKDILISVQQTTVIVVPTQFCRLIDQVDRSFYWVQLISAQLCISLTNSLLLDSMSSFPFGWLMGAIITLLIDHFCWFVADRYPRLFQKPVTVRAQYQYLSDNRRLVLGIFSISCTALGLAGFTMICTLPA</sequence>
<protein>
    <submittedName>
        <fullName evidence="3">Uncharacterized protein</fullName>
    </submittedName>
</protein>
<evidence type="ECO:0000313" key="3">
    <source>
        <dbReference type="EMBL" id="CAF1605124.1"/>
    </source>
</evidence>
<proteinExistence type="predicted"/>
<evidence type="ECO:0000313" key="2">
    <source>
        <dbReference type="EMBL" id="CAF1088972.1"/>
    </source>
</evidence>
<dbReference type="EMBL" id="CAJNOR010006858">
    <property type="protein sequence ID" value="CAF1605124.1"/>
    <property type="molecule type" value="Genomic_DNA"/>
</dbReference>
<accession>A0A816B754</accession>
<keyword evidence="1" id="KW-1133">Transmembrane helix</keyword>
<evidence type="ECO:0000256" key="1">
    <source>
        <dbReference type="SAM" id="Phobius"/>
    </source>
</evidence>
<feature type="transmembrane region" description="Helical" evidence="1">
    <location>
        <begin position="6"/>
        <end position="27"/>
    </location>
</feature>
<keyword evidence="1" id="KW-0812">Transmembrane</keyword>
<reference evidence="3" key="1">
    <citation type="submission" date="2021-02" db="EMBL/GenBank/DDBJ databases">
        <authorList>
            <person name="Nowell W R."/>
        </authorList>
    </citation>
    <scope>NUCLEOTIDE SEQUENCE</scope>
</reference>
<feature type="transmembrane region" description="Helical" evidence="1">
    <location>
        <begin position="134"/>
        <end position="154"/>
    </location>
</feature>